<feature type="domain" description="MoxR" evidence="3">
    <location>
        <begin position="10"/>
        <end position="211"/>
    </location>
</feature>
<dbReference type="PANTHER" id="PTHR32204">
    <property type="entry name" value="ATPASE RAVA"/>
    <property type="match status" value="1"/>
</dbReference>
<dbReference type="SUPFAM" id="SSF52540">
    <property type="entry name" value="P-loop containing nucleoside triphosphate hydrolases"/>
    <property type="match status" value="1"/>
</dbReference>
<dbReference type="Pfam" id="PF20030">
    <property type="entry name" value="bpMoxR"/>
    <property type="match status" value="1"/>
</dbReference>
<comment type="caution">
    <text evidence="4">The sequence shown here is derived from an EMBL/GenBank/DDBJ whole genome shotgun (WGS) entry which is preliminary data.</text>
</comment>
<sequence length="565" mass="64064">MSMNESLKQRMATLLQALNERVYEKEQFVALALLTALAGESLFLLGPPGVAKSMMARRLKLAFRHGTAFEYLMSRFSTPDELFGPVSITRLKNEDVYERRTEGYLPSATVAFLDEIWKAGPAIQNTLLTLLNEKVFRNGATVVPVPLKGLIAASNELPAQGQGLEALWDRFLLRCLVGGVTDRGLFEELIASSDESEPQVEEQWQIGDDEYAEWQQRASEVQIPYTIFECIHALKEEIEWYNQRLLNEGGTAASAASFGAVSGGASERGSAWGGTAYGGTAAYSSAPLYVSDRRWKKSVKLLRMSAFLNGSDCIRLSDCALLTFALWSEVDQLPVVEEMVQTAIRRSAEGYLLNLHPLEQDLEELKERLASHHSVREMDDPGIELIDSYYYQVEGVRMKERLLLFAADYRQLPTAEAQLFYLHKDKYKANCCILKKFDPVLHAQVPRSKLYKLQRGSRSVYINGYEYHLVCCPDAPPVPVAPPAEDFTQRFQTARERLERVETEAVAWSAAETAYAESHLFLGERERNFLRQLLRQQQVTLERYRHDLNELTDAHRIENEEYPHA</sequence>
<dbReference type="EMBL" id="AMCI01000007">
    <property type="protein sequence ID" value="EJX11007.1"/>
    <property type="molecule type" value="Genomic_DNA"/>
</dbReference>
<dbReference type="PANTHER" id="PTHR32204:SF0">
    <property type="entry name" value="ATPASE RAVA"/>
    <property type="match status" value="1"/>
</dbReference>
<evidence type="ECO:0000259" key="2">
    <source>
        <dbReference type="Pfam" id="PF17868"/>
    </source>
</evidence>
<dbReference type="InterPro" id="IPR050513">
    <property type="entry name" value="RavA_ATPases"/>
</dbReference>
<feature type="domain" description="ATPase RavA-like AAA lid" evidence="2">
    <location>
        <begin position="285"/>
        <end position="340"/>
    </location>
</feature>
<dbReference type="InterPro" id="IPR045427">
    <property type="entry name" value="MoxR"/>
</dbReference>
<dbReference type="Gene3D" id="3.40.50.300">
    <property type="entry name" value="P-loop containing nucleotide triphosphate hydrolases"/>
    <property type="match status" value="1"/>
</dbReference>
<protein>
    <submittedName>
        <fullName evidence="4">Putative ATPase</fullName>
    </submittedName>
</protein>
<dbReference type="InterPro" id="IPR027417">
    <property type="entry name" value="P-loop_NTPase"/>
</dbReference>
<dbReference type="Pfam" id="PF17868">
    <property type="entry name" value="AAA_lid_8"/>
    <property type="match status" value="1"/>
</dbReference>
<gene>
    <name evidence="4" type="ORF">EVA_00281</name>
</gene>
<proteinExistence type="predicted"/>
<dbReference type="CDD" id="cd00009">
    <property type="entry name" value="AAA"/>
    <property type="match status" value="1"/>
</dbReference>
<accession>J9GRE6</accession>
<feature type="coiled-coil region" evidence="1">
    <location>
        <begin position="534"/>
        <end position="561"/>
    </location>
</feature>
<organism evidence="4">
    <name type="scientific">gut metagenome</name>
    <dbReference type="NCBI Taxonomy" id="749906"/>
    <lineage>
        <taxon>unclassified sequences</taxon>
        <taxon>metagenomes</taxon>
        <taxon>organismal metagenomes</taxon>
    </lineage>
</organism>
<name>J9GRE6_9ZZZZ</name>
<evidence type="ECO:0000256" key="1">
    <source>
        <dbReference type="SAM" id="Coils"/>
    </source>
</evidence>
<dbReference type="AlphaFoldDB" id="J9GRE6"/>
<evidence type="ECO:0000313" key="4">
    <source>
        <dbReference type="EMBL" id="EJX11007.1"/>
    </source>
</evidence>
<reference evidence="4" key="1">
    <citation type="journal article" date="2012" name="PLoS ONE">
        <title>Gene sets for utilization of primary and secondary nutrition supplies in the distal gut of endangered iberian lynx.</title>
        <authorList>
            <person name="Alcaide M."/>
            <person name="Messina E."/>
            <person name="Richter M."/>
            <person name="Bargiela R."/>
            <person name="Peplies J."/>
            <person name="Huws S.A."/>
            <person name="Newbold C.J."/>
            <person name="Golyshin P.N."/>
            <person name="Simon M.A."/>
            <person name="Lopez G."/>
            <person name="Yakimov M.M."/>
            <person name="Ferrer M."/>
        </authorList>
    </citation>
    <scope>NUCLEOTIDE SEQUENCE</scope>
</reference>
<keyword evidence="1" id="KW-0175">Coiled coil</keyword>
<evidence type="ECO:0000259" key="3">
    <source>
        <dbReference type="Pfam" id="PF20030"/>
    </source>
</evidence>
<dbReference type="InterPro" id="IPR041538">
    <property type="entry name" value="RavA-like_AAA_lid"/>
</dbReference>